<dbReference type="InterPro" id="IPR009057">
    <property type="entry name" value="Homeodomain-like_sf"/>
</dbReference>
<keyword evidence="7" id="KW-1185">Reference proteome</keyword>
<keyword evidence="3" id="KW-0804">Transcription</keyword>
<keyword evidence="2 4" id="KW-0238">DNA-binding</keyword>
<dbReference type="PROSITE" id="PS50977">
    <property type="entry name" value="HTH_TETR_2"/>
    <property type="match status" value="1"/>
</dbReference>
<evidence type="ECO:0000259" key="5">
    <source>
        <dbReference type="PROSITE" id="PS50977"/>
    </source>
</evidence>
<evidence type="ECO:0000256" key="1">
    <source>
        <dbReference type="ARBA" id="ARBA00023015"/>
    </source>
</evidence>
<organism evidence="6 7">
    <name type="scientific">Bailinhaonella thermotolerans</name>
    <dbReference type="NCBI Taxonomy" id="1070861"/>
    <lineage>
        <taxon>Bacteria</taxon>
        <taxon>Bacillati</taxon>
        <taxon>Actinomycetota</taxon>
        <taxon>Actinomycetes</taxon>
        <taxon>Streptosporangiales</taxon>
        <taxon>Streptosporangiaceae</taxon>
        <taxon>Bailinhaonella</taxon>
    </lineage>
</organism>
<dbReference type="GO" id="GO:0003700">
    <property type="term" value="F:DNA-binding transcription factor activity"/>
    <property type="evidence" value="ECO:0007669"/>
    <property type="project" value="TreeGrafter"/>
</dbReference>
<dbReference type="PANTHER" id="PTHR30055">
    <property type="entry name" value="HTH-TYPE TRANSCRIPTIONAL REGULATOR RUTR"/>
    <property type="match status" value="1"/>
</dbReference>
<dbReference type="InterPro" id="IPR001647">
    <property type="entry name" value="HTH_TetR"/>
</dbReference>
<dbReference type="Proteomes" id="UP000265768">
    <property type="component" value="Unassembled WGS sequence"/>
</dbReference>
<dbReference type="OrthoDB" id="3296001at2"/>
<dbReference type="RefSeq" id="WP_119927652.1">
    <property type="nucleotide sequence ID" value="NZ_QZEY01000006.1"/>
</dbReference>
<sequence>MSLRERKKQRTRQALVDAAARLFEEQGYDATTVEQIAAAADVSTRTFFTYFRSKADVVYHNSAERLAVGERAIASREPGEPPAELLARAFAAMLEDSWEMGMTAGMIGNALTLPIPSPGAYLAWSDTRLERLGGALVAACAGEVDRVTAFAMVAAATGAVSAAVAVTLSEGHSDEEALAAGLTACRRALAGFSRPAS</sequence>
<name>A0A3A4B0J6_9ACTN</name>
<evidence type="ECO:0000313" key="7">
    <source>
        <dbReference type="Proteomes" id="UP000265768"/>
    </source>
</evidence>
<proteinExistence type="predicted"/>
<accession>A0A3A4B0J6</accession>
<dbReference type="InterPro" id="IPR050109">
    <property type="entry name" value="HTH-type_TetR-like_transc_reg"/>
</dbReference>
<dbReference type="AlphaFoldDB" id="A0A3A4B0J6"/>
<protein>
    <submittedName>
        <fullName evidence="6">TetR family transcriptional regulator</fullName>
    </submittedName>
</protein>
<dbReference type="Pfam" id="PF00440">
    <property type="entry name" value="TetR_N"/>
    <property type="match status" value="1"/>
</dbReference>
<dbReference type="PRINTS" id="PR00455">
    <property type="entry name" value="HTHTETR"/>
</dbReference>
<dbReference type="EMBL" id="QZEY01000006">
    <property type="protein sequence ID" value="RJL31623.1"/>
    <property type="molecule type" value="Genomic_DNA"/>
</dbReference>
<reference evidence="6 7" key="1">
    <citation type="submission" date="2018-09" db="EMBL/GenBank/DDBJ databases">
        <title>YIM 75507 draft genome.</title>
        <authorList>
            <person name="Tang S."/>
            <person name="Feng Y."/>
        </authorList>
    </citation>
    <scope>NUCLEOTIDE SEQUENCE [LARGE SCALE GENOMIC DNA]</scope>
    <source>
        <strain evidence="6 7">YIM 75507</strain>
    </source>
</reference>
<gene>
    <name evidence="6" type="ORF">D5H75_18070</name>
</gene>
<evidence type="ECO:0000256" key="4">
    <source>
        <dbReference type="PROSITE-ProRule" id="PRU00335"/>
    </source>
</evidence>
<feature type="domain" description="HTH tetR-type" evidence="5">
    <location>
        <begin position="9"/>
        <end position="69"/>
    </location>
</feature>
<comment type="caution">
    <text evidence="6">The sequence shown here is derived from an EMBL/GenBank/DDBJ whole genome shotgun (WGS) entry which is preliminary data.</text>
</comment>
<dbReference type="GO" id="GO:0000976">
    <property type="term" value="F:transcription cis-regulatory region binding"/>
    <property type="evidence" value="ECO:0007669"/>
    <property type="project" value="TreeGrafter"/>
</dbReference>
<evidence type="ECO:0000256" key="2">
    <source>
        <dbReference type="ARBA" id="ARBA00023125"/>
    </source>
</evidence>
<dbReference type="PANTHER" id="PTHR30055:SF238">
    <property type="entry name" value="MYCOFACTOCIN BIOSYNTHESIS TRANSCRIPTIONAL REGULATOR MFTR-RELATED"/>
    <property type="match status" value="1"/>
</dbReference>
<dbReference type="InterPro" id="IPR023772">
    <property type="entry name" value="DNA-bd_HTH_TetR-type_CS"/>
</dbReference>
<evidence type="ECO:0000256" key="3">
    <source>
        <dbReference type="ARBA" id="ARBA00023163"/>
    </source>
</evidence>
<dbReference type="PROSITE" id="PS01081">
    <property type="entry name" value="HTH_TETR_1"/>
    <property type="match status" value="1"/>
</dbReference>
<dbReference type="Gene3D" id="1.10.357.10">
    <property type="entry name" value="Tetracycline Repressor, domain 2"/>
    <property type="match status" value="1"/>
</dbReference>
<evidence type="ECO:0000313" key="6">
    <source>
        <dbReference type="EMBL" id="RJL31623.1"/>
    </source>
</evidence>
<keyword evidence="1" id="KW-0805">Transcription regulation</keyword>
<dbReference type="SUPFAM" id="SSF46689">
    <property type="entry name" value="Homeodomain-like"/>
    <property type="match status" value="1"/>
</dbReference>
<feature type="DNA-binding region" description="H-T-H motif" evidence="4">
    <location>
        <begin position="32"/>
        <end position="51"/>
    </location>
</feature>